<gene>
    <name evidence="6" type="ORF">B2A_07590</name>
</gene>
<evidence type="ECO:0000313" key="6">
    <source>
        <dbReference type="EMBL" id="EQD49659.1"/>
    </source>
</evidence>
<dbReference type="PROSITE" id="PS51855">
    <property type="entry name" value="MGS"/>
    <property type="match status" value="1"/>
</dbReference>
<dbReference type="InterPro" id="IPR036914">
    <property type="entry name" value="MGS-like_dom_sf"/>
</dbReference>
<accession>T1B9H1</accession>
<evidence type="ECO:0000256" key="3">
    <source>
        <dbReference type="ARBA" id="ARBA00022741"/>
    </source>
</evidence>
<evidence type="ECO:0000256" key="1">
    <source>
        <dbReference type="ARBA" id="ARBA00012738"/>
    </source>
</evidence>
<dbReference type="InterPro" id="IPR033937">
    <property type="entry name" value="MGS_CPS_CarB"/>
</dbReference>
<dbReference type="Gene3D" id="3.40.50.1380">
    <property type="entry name" value="Methylglyoxal synthase-like domain"/>
    <property type="match status" value="1"/>
</dbReference>
<dbReference type="SUPFAM" id="SSF52335">
    <property type="entry name" value="Methylglyoxal synthase-like"/>
    <property type="match status" value="1"/>
</dbReference>
<dbReference type="GO" id="GO:0005737">
    <property type="term" value="C:cytoplasm"/>
    <property type="evidence" value="ECO:0007669"/>
    <property type="project" value="TreeGrafter"/>
</dbReference>
<sequence length="139" mass="15303">MVPPEAGTALISVRDADKPQAVVLARGLVDRGFRLVATRHTAEALRSAGLDCAMVNKVREGRPHVVDLIINREIALIVNTTQGREAVLESRSIRREAIHQKITYYTSVEAAHAMLTAWGHTQDFKVRPIRDWLGGGKGN</sequence>
<name>T1B9H1_9ZZZZ</name>
<dbReference type="CDD" id="cd01424">
    <property type="entry name" value="MGS_CPS_II"/>
    <property type="match status" value="1"/>
</dbReference>
<reference evidence="6" key="1">
    <citation type="submission" date="2013-08" db="EMBL/GenBank/DDBJ databases">
        <authorList>
            <person name="Mendez C."/>
            <person name="Richter M."/>
            <person name="Ferrer M."/>
            <person name="Sanchez J."/>
        </authorList>
    </citation>
    <scope>NUCLEOTIDE SEQUENCE</scope>
</reference>
<dbReference type="GO" id="GO:0006541">
    <property type="term" value="P:glutamine metabolic process"/>
    <property type="evidence" value="ECO:0007669"/>
    <property type="project" value="TreeGrafter"/>
</dbReference>
<evidence type="ECO:0000256" key="4">
    <source>
        <dbReference type="ARBA" id="ARBA00022840"/>
    </source>
</evidence>
<dbReference type="InterPro" id="IPR011607">
    <property type="entry name" value="MGS-like_dom"/>
</dbReference>
<dbReference type="GO" id="GO:0005524">
    <property type="term" value="F:ATP binding"/>
    <property type="evidence" value="ECO:0007669"/>
    <property type="project" value="UniProtKB-KW"/>
</dbReference>
<organism evidence="6">
    <name type="scientific">mine drainage metagenome</name>
    <dbReference type="NCBI Taxonomy" id="410659"/>
    <lineage>
        <taxon>unclassified sequences</taxon>
        <taxon>metagenomes</taxon>
        <taxon>ecological metagenomes</taxon>
    </lineage>
</organism>
<proteinExistence type="predicted"/>
<dbReference type="EC" id="6.3.5.5" evidence="1"/>
<keyword evidence="2" id="KW-0436">Ligase</keyword>
<protein>
    <recommendedName>
        <fullName evidence="1">carbamoyl-phosphate synthase (glutamine-hydrolyzing)</fullName>
        <ecNumber evidence="1">6.3.5.5</ecNumber>
    </recommendedName>
</protein>
<dbReference type="PANTHER" id="PTHR11405:SF53">
    <property type="entry name" value="CARBAMOYL-PHOSPHATE SYNTHASE [AMMONIA], MITOCHONDRIAL"/>
    <property type="match status" value="1"/>
</dbReference>
<comment type="caution">
    <text evidence="6">The sequence shown here is derived from an EMBL/GenBank/DDBJ whole genome shotgun (WGS) entry which is preliminary data.</text>
</comment>
<evidence type="ECO:0000259" key="5">
    <source>
        <dbReference type="PROSITE" id="PS51855"/>
    </source>
</evidence>
<dbReference type="SMART" id="SM00851">
    <property type="entry name" value="MGS"/>
    <property type="match status" value="1"/>
</dbReference>
<evidence type="ECO:0000256" key="2">
    <source>
        <dbReference type="ARBA" id="ARBA00022598"/>
    </source>
</evidence>
<dbReference type="PANTHER" id="PTHR11405">
    <property type="entry name" value="CARBAMOYLTRANSFERASE FAMILY MEMBER"/>
    <property type="match status" value="1"/>
</dbReference>
<keyword evidence="4" id="KW-0067">ATP-binding</keyword>
<dbReference type="EMBL" id="AUZZ01005441">
    <property type="protein sequence ID" value="EQD49659.1"/>
    <property type="molecule type" value="Genomic_DNA"/>
</dbReference>
<feature type="domain" description="MGS-like" evidence="5">
    <location>
        <begin position="1"/>
        <end position="139"/>
    </location>
</feature>
<dbReference type="GO" id="GO:0004088">
    <property type="term" value="F:carbamoyl-phosphate synthase (glutamine-hydrolyzing) activity"/>
    <property type="evidence" value="ECO:0007669"/>
    <property type="project" value="UniProtKB-EC"/>
</dbReference>
<dbReference type="AlphaFoldDB" id="T1B9H1"/>
<reference evidence="6" key="2">
    <citation type="journal article" date="2014" name="ISME J.">
        <title>Microbial stratification in low pH oxic and suboxic macroscopic growths along an acid mine drainage.</title>
        <authorList>
            <person name="Mendez-Garcia C."/>
            <person name="Mesa V."/>
            <person name="Sprenger R.R."/>
            <person name="Richter M."/>
            <person name="Diez M.S."/>
            <person name="Solano J."/>
            <person name="Bargiela R."/>
            <person name="Golyshina O.V."/>
            <person name="Manteca A."/>
            <person name="Ramos J.L."/>
            <person name="Gallego J.R."/>
            <person name="Llorente I."/>
            <person name="Martins Dos Santos V.A."/>
            <person name="Jensen O.N."/>
            <person name="Pelaez A.I."/>
            <person name="Sanchez J."/>
            <person name="Ferrer M."/>
        </authorList>
    </citation>
    <scope>NUCLEOTIDE SEQUENCE</scope>
</reference>
<keyword evidence="3" id="KW-0547">Nucleotide-binding</keyword>
<dbReference type="Pfam" id="PF02142">
    <property type="entry name" value="MGS"/>
    <property type="match status" value="1"/>
</dbReference>